<organism evidence="3 4">
    <name type="scientific">Novipirellula galeiformis</name>
    <dbReference type="NCBI Taxonomy" id="2528004"/>
    <lineage>
        <taxon>Bacteria</taxon>
        <taxon>Pseudomonadati</taxon>
        <taxon>Planctomycetota</taxon>
        <taxon>Planctomycetia</taxon>
        <taxon>Pirellulales</taxon>
        <taxon>Pirellulaceae</taxon>
        <taxon>Novipirellula</taxon>
    </lineage>
</organism>
<dbReference type="EMBL" id="SJPT01000004">
    <property type="protein sequence ID" value="TWU23049.1"/>
    <property type="molecule type" value="Genomic_DNA"/>
</dbReference>
<evidence type="ECO:0000256" key="1">
    <source>
        <dbReference type="SAM" id="MobiDB-lite"/>
    </source>
</evidence>
<feature type="signal peptide" evidence="2">
    <location>
        <begin position="1"/>
        <end position="24"/>
    </location>
</feature>
<dbReference type="RefSeq" id="WP_146594840.1">
    <property type="nucleotide sequence ID" value="NZ_SJPT01000004.1"/>
</dbReference>
<sequence length="277" mass="29939" precursor="true">MRYLNLQRGFTTFMLTLCTVALPAAEDVATLALFDAMDSKQVAVQFIPVDASHANVLIKNLTHHELKIQLPQSIAAVPHRAVLSQFGFNGGQAPLGVQGQGGQGQGGQNGGGNQSVGGGFQPGGPQGNNQFGNNRGGLNAPQGNVFGIGVMRIAAEKTRKVVATTVCLEHGKADPNPKIPYRMVRIESYTQDEELIELCNQLGRAQITQQAAQAVAWHLANGLSWNELTKLNRIESRYRGEIRLFKNSELQEAKAFVEALPKSGRSALRDMRVSIAR</sequence>
<feature type="chain" id="PRO_5022825620" evidence="2">
    <location>
        <begin position="25"/>
        <end position="277"/>
    </location>
</feature>
<protein>
    <submittedName>
        <fullName evidence="3">Uncharacterized protein</fullName>
    </submittedName>
</protein>
<dbReference type="Proteomes" id="UP000316304">
    <property type="component" value="Unassembled WGS sequence"/>
</dbReference>
<feature type="compositionally biased region" description="Low complexity" evidence="1">
    <location>
        <begin position="127"/>
        <end position="138"/>
    </location>
</feature>
<comment type="caution">
    <text evidence="3">The sequence shown here is derived from an EMBL/GenBank/DDBJ whole genome shotgun (WGS) entry which is preliminary data.</text>
</comment>
<keyword evidence="4" id="KW-1185">Reference proteome</keyword>
<evidence type="ECO:0000313" key="3">
    <source>
        <dbReference type="EMBL" id="TWU23049.1"/>
    </source>
</evidence>
<accession>A0A5C6CJR1</accession>
<feature type="region of interest" description="Disordered" evidence="1">
    <location>
        <begin position="94"/>
        <end position="138"/>
    </location>
</feature>
<evidence type="ECO:0000313" key="4">
    <source>
        <dbReference type="Proteomes" id="UP000316304"/>
    </source>
</evidence>
<gene>
    <name evidence="3" type="ORF">Pla52o_25830</name>
</gene>
<feature type="compositionally biased region" description="Gly residues" evidence="1">
    <location>
        <begin position="98"/>
        <end position="126"/>
    </location>
</feature>
<evidence type="ECO:0000256" key="2">
    <source>
        <dbReference type="SAM" id="SignalP"/>
    </source>
</evidence>
<keyword evidence="2" id="KW-0732">Signal</keyword>
<name>A0A5C6CJR1_9BACT</name>
<dbReference type="AlphaFoldDB" id="A0A5C6CJR1"/>
<dbReference type="OrthoDB" id="257181at2"/>
<proteinExistence type="predicted"/>
<reference evidence="3 4" key="1">
    <citation type="submission" date="2019-02" db="EMBL/GenBank/DDBJ databases">
        <title>Deep-cultivation of Planctomycetes and their phenomic and genomic characterization uncovers novel biology.</title>
        <authorList>
            <person name="Wiegand S."/>
            <person name="Jogler M."/>
            <person name="Boedeker C."/>
            <person name="Pinto D."/>
            <person name="Vollmers J."/>
            <person name="Rivas-Marin E."/>
            <person name="Kohn T."/>
            <person name="Peeters S.H."/>
            <person name="Heuer A."/>
            <person name="Rast P."/>
            <person name="Oberbeckmann S."/>
            <person name="Bunk B."/>
            <person name="Jeske O."/>
            <person name="Meyerdierks A."/>
            <person name="Storesund J.E."/>
            <person name="Kallscheuer N."/>
            <person name="Luecker S."/>
            <person name="Lage O.M."/>
            <person name="Pohl T."/>
            <person name="Merkel B.J."/>
            <person name="Hornburger P."/>
            <person name="Mueller R.-W."/>
            <person name="Bruemmer F."/>
            <person name="Labrenz M."/>
            <person name="Spormann A.M."/>
            <person name="Op Den Camp H."/>
            <person name="Overmann J."/>
            <person name="Amann R."/>
            <person name="Jetten M.S.M."/>
            <person name="Mascher T."/>
            <person name="Medema M.H."/>
            <person name="Devos D.P."/>
            <person name="Kaster A.-K."/>
            <person name="Ovreas L."/>
            <person name="Rohde M."/>
            <person name="Galperin M.Y."/>
            <person name="Jogler C."/>
        </authorList>
    </citation>
    <scope>NUCLEOTIDE SEQUENCE [LARGE SCALE GENOMIC DNA]</scope>
    <source>
        <strain evidence="3 4">Pla52o</strain>
    </source>
</reference>